<dbReference type="PANTHER" id="PTHR47708">
    <property type="match status" value="1"/>
</dbReference>
<dbReference type="PANTHER" id="PTHR47708:SF2">
    <property type="entry name" value="SI:CH73-132F6.5"/>
    <property type="match status" value="1"/>
</dbReference>
<comment type="caution">
    <text evidence="2">The sequence shown here is derived from an EMBL/GenBank/DDBJ whole genome shotgun (WGS) entry which is preliminary data.</text>
</comment>
<keyword evidence="3" id="KW-1185">Reference proteome</keyword>
<proteinExistence type="predicted"/>
<dbReference type="Pfam" id="PF23544">
    <property type="entry name" value="AtuA_ferredoxin"/>
    <property type="match status" value="1"/>
</dbReference>
<protein>
    <recommendedName>
        <fullName evidence="1">AtuA-like ferredoxin-fold domain-containing protein</fullName>
    </recommendedName>
</protein>
<accession>A0ABM8LGR6</accession>
<organism evidence="2 3">
    <name type="scientific">Achromobacter mucicolens</name>
    <dbReference type="NCBI Taxonomy" id="1389922"/>
    <lineage>
        <taxon>Bacteria</taxon>
        <taxon>Pseudomonadati</taxon>
        <taxon>Pseudomonadota</taxon>
        <taxon>Betaproteobacteria</taxon>
        <taxon>Burkholderiales</taxon>
        <taxon>Alcaligenaceae</taxon>
        <taxon>Achromobacter</taxon>
    </lineage>
</organism>
<reference evidence="2 3" key="1">
    <citation type="submission" date="2020-04" db="EMBL/GenBank/DDBJ databases">
        <authorList>
            <person name="De Canck E."/>
        </authorList>
    </citation>
    <scope>NUCLEOTIDE SEQUENCE [LARGE SCALE GENOMIC DNA]</scope>
    <source>
        <strain evidence="2 3">LMG 3415</strain>
    </source>
</reference>
<dbReference type="EMBL" id="CADIKR010000004">
    <property type="protein sequence ID" value="CAB3889083.1"/>
    <property type="molecule type" value="Genomic_DNA"/>
</dbReference>
<evidence type="ECO:0000313" key="2">
    <source>
        <dbReference type="EMBL" id="CAB3889083.1"/>
    </source>
</evidence>
<gene>
    <name evidence="2" type="ORF">LMG3415_03865</name>
</gene>
<dbReference type="Proteomes" id="UP000507140">
    <property type="component" value="Unassembled WGS sequence"/>
</dbReference>
<feature type="domain" description="AtuA-like ferredoxin-fold" evidence="1">
    <location>
        <begin position="8"/>
        <end position="106"/>
    </location>
</feature>
<evidence type="ECO:0000313" key="3">
    <source>
        <dbReference type="Proteomes" id="UP000507140"/>
    </source>
</evidence>
<name>A0ABM8LGR6_9BURK</name>
<evidence type="ECO:0000259" key="1">
    <source>
        <dbReference type="Pfam" id="PF23544"/>
    </source>
</evidence>
<dbReference type="InterPro" id="IPR056362">
    <property type="entry name" value="AtuA-like_ferredoxin_dom"/>
</dbReference>
<dbReference type="RefSeq" id="WP_175155429.1">
    <property type="nucleotide sequence ID" value="NZ_CADIKQ010000002.1"/>
</dbReference>
<sequence>MNQTLLAVPLYRLAHSRSGDKGDISNLSLIAWDPECFDVLTAQVTESRVAQWFAYRHPKRVTRYALPMLNAMNFVLEGVLDGGVNDALNLDTHGKSLSFRLLDMTVEVSPELASRLPDIPGDRPAVA</sequence>